<dbReference type="AlphaFoldDB" id="A0A517YMV6"/>
<keyword evidence="3" id="KW-1185">Reference proteome</keyword>
<dbReference type="Proteomes" id="UP000315017">
    <property type="component" value="Chromosome"/>
</dbReference>
<protein>
    <recommendedName>
        <fullName evidence="4">Peptidase C-terminal archaeal/bacterial domain-containing protein</fullName>
    </recommendedName>
</protein>
<dbReference type="OrthoDB" id="237792at2"/>
<dbReference type="SUPFAM" id="SSF89260">
    <property type="entry name" value="Collagen-binding domain"/>
    <property type="match status" value="1"/>
</dbReference>
<feature type="region of interest" description="Disordered" evidence="1">
    <location>
        <begin position="776"/>
        <end position="798"/>
    </location>
</feature>
<sequence length="798" mass="87288">MLPRKPQPSPTRLVPSLFLGLIWFLGTVFLRVGSSQAEPFIEHLEPPALTRGGTNRLTLVGSELDRAQQLWMSLPAKFFQIKPLESSSDKTVVEVVISPDCPLGLYGLRLATEDGLSNLHLFVIDELTPTRLGDSPLKKFPAAIEGDLVAAEVDRIPLEVVAGQTLSFDILGSRLGTDADPLLTLVNADGKRVLQRDNSPGLFYDCQFSHTFATAGRYTLEVRDSRYLGSPHWRYWLRIGNFPAGRVSLPSTLLPGILTKLELPELPGSQFEVQLPADQPAAGTFVTLKSKPDQTATWLPLLCSTIPAAIESEPNDTRDSPTHITAVPASAQGVLSQRGDVDCFSLYLTKGQKLTFRAETMPLQSAADLELLLIDRTGREVQRMDDVTLPGGALEEASFNFSANDDGLFMLQVRDLSGSGSPAHAYRIEVAPQRPKLQLTSEISAITVPQQSYQRLPFNVVRTDCPGPVELSLVGAPAGVTLEPSTIPEGANTADCRLIARGDAPLGLHTLHVVAKTTVSSPMTGDNEVVAYMEVKPLVDHQLVNPDLIKHALRENQRYLPASVTRSIALQITPPVPFTVELAEPQLTLPRYLQATTTIITTRSDNFAAPISFTVTGGQVGEERQGRKQVFARIPQATAEQLSVPALFVSRSLANELTERIDLNATTKHGDRTIRLHRSFQLAVKPGFEVTLDPPPPTTLPPGSKFTVRLAVQRQPTFQGPVTIEPQRLSGIQLPEELVIAAENNSAEFEVNVPEDLRPGRFRFRFVATGQVGTFQEEPKPKEFDLEVKVPPPEKKPK</sequence>
<dbReference type="EMBL" id="CP036274">
    <property type="protein sequence ID" value="QDU31552.1"/>
    <property type="molecule type" value="Genomic_DNA"/>
</dbReference>
<name>A0A517YMV6_9BACT</name>
<accession>A0A517YMV6</accession>
<dbReference type="RefSeq" id="WP_145098879.1">
    <property type="nucleotide sequence ID" value="NZ_CP036274.1"/>
</dbReference>
<reference evidence="2 3" key="1">
    <citation type="submission" date="2019-02" db="EMBL/GenBank/DDBJ databases">
        <title>Deep-cultivation of Planctomycetes and their phenomic and genomic characterization uncovers novel biology.</title>
        <authorList>
            <person name="Wiegand S."/>
            <person name="Jogler M."/>
            <person name="Boedeker C."/>
            <person name="Pinto D."/>
            <person name="Vollmers J."/>
            <person name="Rivas-Marin E."/>
            <person name="Kohn T."/>
            <person name="Peeters S.H."/>
            <person name="Heuer A."/>
            <person name="Rast P."/>
            <person name="Oberbeckmann S."/>
            <person name="Bunk B."/>
            <person name="Jeske O."/>
            <person name="Meyerdierks A."/>
            <person name="Storesund J.E."/>
            <person name="Kallscheuer N."/>
            <person name="Luecker S."/>
            <person name="Lage O.M."/>
            <person name="Pohl T."/>
            <person name="Merkel B.J."/>
            <person name="Hornburger P."/>
            <person name="Mueller R.-W."/>
            <person name="Bruemmer F."/>
            <person name="Labrenz M."/>
            <person name="Spormann A.M."/>
            <person name="Op den Camp H."/>
            <person name="Overmann J."/>
            <person name="Amann R."/>
            <person name="Jetten M.S.M."/>
            <person name="Mascher T."/>
            <person name="Medema M.H."/>
            <person name="Devos D.P."/>
            <person name="Kaster A.-K."/>
            <person name="Ovreas L."/>
            <person name="Rohde M."/>
            <person name="Galperin M.Y."/>
            <person name="Jogler C."/>
        </authorList>
    </citation>
    <scope>NUCLEOTIDE SEQUENCE [LARGE SCALE GENOMIC DNA]</scope>
    <source>
        <strain evidence="2 3">ETA_A8</strain>
    </source>
</reference>
<feature type="compositionally biased region" description="Basic and acidic residues" evidence="1">
    <location>
        <begin position="777"/>
        <end position="798"/>
    </location>
</feature>
<gene>
    <name evidence="2" type="ORF">ETAA8_67110</name>
</gene>
<proteinExistence type="predicted"/>
<evidence type="ECO:0000313" key="3">
    <source>
        <dbReference type="Proteomes" id="UP000315017"/>
    </source>
</evidence>
<evidence type="ECO:0008006" key="4">
    <source>
        <dbReference type="Google" id="ProtNLM"/>
    </source>
</evidence>
<dbReference type="Gene3D" id="2.60.120.380">
    <property type="match status" value="2"/>
</dbReference>
<evidence type="ECO:0000256" key="1">
    <source>
        <dbReference type="SAM" id="MobiDB-lite"/>
    </source>
</evidence>
<dbReference type="KEGG" id="aagg:ETAA8_67110"/>
<organism evidence="2 3">
    <name type="scientific">Anatilimnocola aggregata</name>
    <dbReference type="NCBI Taxonomy" id="2528021"/>
    <lineage>
        <taxon>Bacteria</taxon>
        <taxon>Pseudomonadati</taxon>
        <taxon>Planctomycetota</taxon>
        <taxon>Planctomycetia</taxon>
        <taxon>Pirellulales</taxon>
        <taxon>Pirellulaceae</taxon>
        <taxon>Anatilimnocola</taxon>
    </lineage>
</organism>
<evidence type="ECO:0000313" key="2">
    <source>
        <dbReference type="EMBL" id="QDU31552.1"/>
    </source>
</evidence>